<dbReference type="RefSeq" id="WP_338751114.1">
    <property type="nucleotide sequence ID" value="NZ_CP144913.1"/>
</dbReference>
<reference evidence="1 2" key="1">
    <citation type="submission" date="2024-02" db="EMBL/GenBank/DDBJ databases">
        <title>Janibacter sp. nov., isolated from gut of marine sandworm.</title>
        <authorList>
            <person name="Kim B."/>
            <person name="Jun M.O."/>
            <person name="Shin N.-R."/>
        </authorList>
    </citation>
    <scope>NUCLEOTIDE SEQUENCE [LARGE SCALE GENOMIC DNA]</scope>
    <source>
        <strain evidence="1 2">A1S7</strain>
    </source>
</reference>
<name>A0ABZ2MJT5_9MICO</name>
<dbReference type="Gene3D" id="3.30.70.120">
    <property type="match status" value="1"/>
</dbReference>
<organism evidence="1 2">
    <name type="scientific">Janibacter alittae</name>
    <dbReference type="NCBI Taxonomy" id="3115209"/>
    <lineage>
        <taxon>Bacteria</taxon>
        <taxon>Bacillati</taxon>
        <taxon>Actinomycetota</taxon>
        <taxon>Actinomycetes</taxon>
        <taxon>Micrococcales</taxon>
        <taxon>Intrasporangiaceae</taxon>
        <taxon>Janibacter</taxon>
    </lineage>
</organism>
<evidence type="ECO:0000313" key="2">
    <source>
        <dbReference type="Proteomes" id="UP001382727"/>
    </source>
</evidence>
<proteinExistence type="predicted"/>
<dbReference type="Proteomes" id="UP001382727">
    <property type="component" value="Chromosome"/>
</dbReference>
<dbReference type="PANTHER" id="PTHR41774">
    <property type="match status" value="1"/>
</dbReference>
<protein>
    <recommendedName>
        <fullName evidence="3">NGG1p interacting factor NIF3</fullName>
    </recommendedName>
</protein>
<dbReference type="PANTHER" id="PTHR41774:SF1">
    <property type="entry name" value="NGG1P INTERACTING FACTOR NIF3"/>
    <property type="match status" value="1"/>
</dbReference>
<accession>A0ABZ2MJT5</accession>
<dbReference type="InterPro" id="IPR015867">
    <property type="entry name" value="N-reg_PII/ATP_PRibTrfase_C"/>
</dbReference>
<dbReference type="SUPFAM" id="SSF102705">
    <property type="entry name" value="NIF3 (NGG1p interacting factor 3)-like"/>
    <property type="match status" value="1"/>
</dbReference>
<keyword evidence="2" id="KW-1185">Reference proteome</keyword>
<evidence type="ECO:0000313" key="1">
    <source>
        <dbReference type="EMBL" id="WXB77329.1"/>
    </source>
</evidence>
<sequence length="111" mass="12169">MTGQPREPLDVLVVHIPQESTRRVLAALFAAGAGEVGEYRECAFVIPGQGQFRPVGSANPTIGTVGELEYVLEDRAEVTFPRSRRALVVNALRRAHPYEEPSFHVLENAAD</sequence>
<dbReference type="InterPro" id="IPR036069">
    <property type="entry name" value="DUF34/NIF3_sf"/>
</dbReference>
<dbReference type="EMBL" id="CP144913">
    <property type="protein sequence ID" value="WXB77329.1"/>
    <property type="molecule type" value="Genomic_DNA"/>
</dbReference>
<gene>
    <name evidence="1" type="ORF">V1351_04500</name>
</gene>
<evidence type="ECO:0008006" key="3">
    <source>
        <dbReference type="Google" id="ProtNLM"/>
    </source>
</evidence>